<proteinExistence type="predicted"/>
<sequence length="609" mass="69007">MGLSKIGACETQNRNTLVDIISTDVVTKNSDLRHNDERQASHMTAQDAGLSISGEKTKTPTKLQFDSHPSDKGLFDNPVLTPEEKRLIISAGSCRPRGPFPIDEETKSHSSEYFYDLTNKAGVKIPRRWLCYSTILDCVYCEPCWLFADRQSSHFQSSWIDGIRAWRKLNAKTHEHEKSHIHLNACVIYEMWQNNSTIDRAAEDEILKQESYWRKVIDRLLNITITLATCNLPFRGHREQIGSNDGQNGNFLSIVELLANYDTILKELIEKPTGSIRYLSPAIQNELINLFSQTVSNKIIRDINSAPFFAIIMDTTQDIAKVDQLSQVIRYVTIEQSIDLSKCRGQGYDGAVVMSGPYSGVQKRILDEVDRAVYVHCAAHNLNLVLNDAMNGILEVSKFFATLEKLYAFFAVSIKRWALLSEILSSKRKAGSLQLKRLCPTRWSSRNDSLLAIRFSYADILQALAKIILTSNNASERTDASNLKKDLESFEFVFQVVLHPKILIATNGVSQNLQKSDFDLWQARDLLQAARKELEEFRSEFEKAKSDAVELAKSWGLTEQRSYRVVLKNVYYSINPEDIKAEIETTSQNNVYAKKEINLVTLSATGITP</sequence>
<evidence type="ECO:0000313" key="4">
    <source>
        <dbReference type="EMBL" id="KAF2880376.1"/>
    </source>
</evidence>
<keyword evidence="5" id="KW-1185">Reference proteome</keyword>
<dbReference type="PANTHER" id="PTHR45749:SF37">
    <property type="entry name" value="OS05G0311600 PROTEIN"/>
    <property type="match status" value="1"/>
</dbReference>
<feature type="coiled-coil region" evidence="1">
    <location>
        <begin position="520"/>
        <end position="554"/>
    </location>
</feature>
<reference evidence="4" key="1">
    <citation type="submission" date="2019-08" db="EMBL/GenBank/DDBJ databases">
        <title>The genome of the North American firefly Photinus pyralis.</title>
        <authorList>
            <consortium name="Photinus pyralis genome working group"/>
            <person name="Fallon T.R."/>
            <person name="Sander Lower S.E."/>
            <person name="Weng J.-K."/>
        </authorList>
    </citation>
    <scope>NUCLEOTIDE SEQUENCE</scope>
    <source>
        <strain evidence="4">TRF0915ILg1</strain>
        <tissue evidence="4">Whole body</tissue>
    </source>
</reference>
<organism evidence="4 5">
    <name type="scientific">Ignelater luminosus</name>
    <name type="common">Cucubano</name>
    <name type="synonym">Pyrophorus luminosus</name>
    <dbReference type="NCBI Taxonomy" id="2038154"/>
    <lineage>
        <taxon>Eukaryota</taxon>
        <taxon>Metazoa</taxon>
        <taxon>Ecdysozoa</taxon>
        <taxon>Arthropoda</taxon>
        <taxon>Hexapoda</taxon>
        <taxon>Insecta</taxon>
        <taxon>Pterygota</taxon>
        <taxon>Neoptera</taxon>
        <taxon>Endopterygota</taxon>
        <taxon>Coleoptera</taxon>
        <taxon>Polyphaga</taxon>
        <taxon>Elateriformia</taxon>
        <taxon>Elateroidea</taxon>
        <taxon>Elateridae</taxon>
        <taxon>Agrypninae</taxon>
        <taxon>Pyrophorini</taxon>
        <taxon>Ignelater</taxon>
    </lineage>
</organism>
<dbReference type="SUPFAM" id="SSF53098">
    <property type="entry name" value="Ribonuclease H-like"/>
    <property type="match status" value="1"/>
</dbReference>
<protein>
    <recommendedName>
        <fullName evidence="3">DUF4371 domain-containing protein</fullName>
    </recommendedName>
</protein>
<dbReference type="PANTHER" id="PTHR45749">
    <property type="match status" value="1"/>
</dbReference>
<evidence type="ECO:0000313" key="5">
    <source>
        <dbReference type="Proteomes" id="UP000801492"/>
    </source>
</evidence>
<keyword evidence="1" id="KW-0175">Coiled coil</keyword>
<dbReference type="AlphaFoldDB" id="A0A8K0C7S1"/>
<dbReference type="Proteomes" id="UP000801492">
    <property type="component" value="Unassembled WGS sequence"/>
</dbReference>
<feature type="domain" description="DUF4371" evidence="3">
    <location>
        <begin position="213"/>
        <end position="332"/>
    </location>
</feature>
<dbReference type="InterPro" id="IPR012337">
    <property type="entry name" value="RNaseH-like_sf"/>
</dbReference>
<dbReference type="EMBL" id="VTPC01090977">
    <property type="protein sequence ID" value="KAF2880376.1"/>
    <property type="molecule type" value="Genomic_DNA"/>
</dbReference>
<dbReference type="InterPro" id="IPR025398">
    <property type="entry name" value="DUF4371"/>
</dbReference>
<dbReference type="Pfam" id="PF14291">
    <property type="entry name" value="DUF4371"/>
    <property type="match status" value="1"/>
</dbReference>
<evidence type="ECO:0000256" key="1">
    <source>
        <dbReference type="SAM" id="Coils"/>
    </source>
</evidence>
<feature type="compositionally biased region" description="Basic and acidic residues" evidence="2">
    <location>
        <begin position="31"/>
        <end position="40"/>
    </location>
</feature>
<name>A0A8K0C7S1_IGNLU</name>
<dbReference type="OrthoDB" id="6774949at2759"/>
<feature type="region of interest" description="Disordered" evidence="2">
    <location>
        <begin position="31"/>
        <end position="67"/>
    </location>
</feature>
<evidence type="ECO:0000259" key="3">
    <source>
        <dbReference type="Pfam" id="PF14291"/>
    </source>
</evidence>
<gene>
    <name evidence="4" type="ORF">ILUMI_25792</name>
</gene>
<evidence type="ECO:0000256" key="2">
    <source>
        <dbReference type="SAM" id="MobiDB-lite"/>
    </source>
</evidence>
<accession>A0A8K0C7S1</accession>
<comment type="caution">
    <text evidence="4">The sequence shown here is derived from an EMBL/GenBank/DDBJ whole genome shotgun (WGS) entry which is preliminary data.</text>
</comment>